<keyword evidence="1" id="KW-1133">Transmembrane helix</keyword>
<feature type="transmembrane region" description="Helical" evidence="1">
    <location>
        <begin position="165"/>
        <end position="185"/>
    </location>
</feature>
<reference evidence="3" key="1">
    <citation type="submission" date="2025-08" db="UniProtKB">
        <authorList>
            <consortium name="RefSeq"/>
        </authorList>
    </citation>
    <scope>IDENTIFICATION</scope>
</reference>
<dbReference type="Proteomes" id="UP000694888">
    <property type="component" value="Unplaced"/>
</dbReference>
<dbReference type="GeneID" id="101852763"/>
<feature type="transmembrane region" description="Helical" evidence="1">
    <location>
        <begin position="102"/>
        <end position="123"/>
    </location>
</feature>
<dbReference type="PANTHER" id="PTHR39074:SF1">
    <property type="entry name" value="AGAP007547-PA"/>
    <property type="match status" value="1"/>
</dbReference>
<keyword evidence="2" id="KW-1185">Reference proteome</keyword>
<name>A0ABM1VSG2_APLCA</name>
<gene>
    <name evidence="3" type="primary">LOC101852763</name>
</gene>
<proteinExistence type="predicted"/>
<dbReference type="RefSeq" id="XP_035825354.1">
    <property type="nucleotide sequence ID" value="XM_035969461.1"/>
</dbReference>
<evidence type="ECO:0000256" key="1">
    <source>
        <dbReference type="SAM" id="Phobius"/>
    </source>
</evidence>
<feature type="transmembrane region" description="Helical" evidence="1">
    <location>
        <begin position="135"/>
        <end position="153"/>
    </location>
</feature>
<evidence type="ECO:0000313" key="2">
    <source>
        <dbReference type="Proteomes" id="UP000694888"/>
    </source>
</evidence>
<feature type="transmembrane region" description="Helical" evidence="1">
    <location>
        <begin position="271"/>
        <end position="287"/>
    </location>
</feature>
<feature type="transmembrane region" description="Helical" evidence="1">
    <location>
        <begin position="197"/>
        <end position="221"/>
    </location>
</feature>
<sequence>MASLYDSILRKLLPDFDEDRDDKRYKSSASAVRPPSMQDYVEHRLTELHYSAKDYRFCPKLFGIITAVLLIVLMPYIHIGQYETPGPTPYKHVYFNSTATTFKIWVLTVIFILLCYESVKYLVNVYQTSSFRRNWLILYLINIYPHYYTWWSFFSYYNEQFFTFFSHHMFFSITELIVTAIVLNLCSRKNETKTWKIMAILAISLVHIIVSGTDQFIAQFLQGQGRNFQNARNIGLMIPDVLHVVIPAYEFHQHLKRSNRPLSEQCFKEEIIFFVLFISLGTLFGRLM</sequence>
<keyword evidence="1" id="KW-0472">Membrane</keyword>
<keyword evidence="1" id="KW-0812">Transmembrane</keyword>
<organism evidence="2 3">
    <name type="scientific">Aplysia californica</name>
    <name type="common">California sea hare</name>
    <dbReference type="NCBI Taxonomy" id="6500"/>
    <lineage>
        <taxon>Eukaryota</taxon>
        <taxon>Metazoa</taxon>
        <taxon>Spiralia</taxon>
        <taxon>Lophotrochozoa</taxon>
        <taxon>Mollusca</taxon>
        <taxon>Gastropoda</taxon>
        <taxon>Heterobranchia</taxon>
        <taxon>Euthyneura</taxon>
        <taxon>Tectipleura</taxon>
        <taxon>Aplysiida</taxon>
        <taxon>Aplysioidea</taxon>
        <taxon>Aplysiidae</taxon>
        <taxon>Aplysia</taxon>
    </lineage>
</organism>
<feature type="transmembrane region" description="Helical" evidence="1">
    <location>
        <begin position="61"/>
        <end position="82"/>
    </location>
</feature>
<evidence type="ECO:0000313" key="3">
    <source>
        <dbReference type="RefSeq" id="XP_035825354.1"/>
    </source>
</evidence>
<protein>
    <submittedName>
        <fullName evidence="3">Uncharacterized protein LOC101852763 isoform X2</fullName>
    </submittedName>
</protein>
<accession>A0ABM1VSG2</accession>
<dbReference type="PANTHER" id="PTHR39074">
    <property type="entry name" value="AGAP007547-PA"/>
    <property type="match status" value="1"/>
</dbReference>